<accession>A0A0F5JAC7</accession>
<comment type="caution">
    <text evidence="2">The sequence shown here is derived from an EMBL/GenBank/DDBJ whole genome shotgun (WGS) entry which is preliminary data.</text>
</comment>
<dbReference type="STRING" id="1203610.HMPREF1536_03400"/>
<evidence type="ECO:0000313" key="3">
    <source>
        <dbReference type="Proteomes" id="UP000033035"/>
    </source>
</evidence>
<dbReference type="PATRIC" id="fig|1203610.3.peg.3465"/>
<proteinExistence type="predicted"/>
<dbReference type="Proteomes" id="UP000033035">
    <property type="component" value="Unassembled WGS sequence"/>
</dbReference>
<dbReference type="PROSITE" id="PS50042">
    <property type="entry name" value="CNMP_BINDING_3"/>
    <property type="match status" value="1"/>
</dbReference>
<dbReference type="Gene3D" id="2.60.120.10">
    <property type="entry name" value="Jelly Rolls"/>
    <property type="match status" value="1"/>
</dbReference>
<dbReference type="InterPro" id="IPR014710">
    <property type="entry name" value="RmlC-like_jellyroll"/>
</dbReference>
<dbReference type="CDD" id="cd00038">
    <property type="entry name" value="CAP_ED"/>
    <property type="match status" value="1"/>
</dbReference>
<dbReference type="HOGENOM" id="CLU_075053_9_3_10"/>
<name>A0A0F5JAC7_9BACT</name>
<gene>
    <name evidence="2" type="ORF">HMPREF1536_03400</name>
</gene>
<dbReference type="Pfam" id="PF00027">
    <property type="entry name" value="cNMP_binding"/>
    <property type="match status" value="1"/>
</dbReference>
<dbReference type="InterPro" id="IPR018490">
    <property type="entry name" value="cNMP-bd_dom_sf"/>
</dbReference>
<evidence type="ECO:0000259" key="1">
    <source>
        <dbReference type="PROSITE" id="PS50042"/>
    </source>
</evidence>
<evidence type="ECO:0000313" key="2">
    <source>
        <dbReference type="EMBL" id="KKB54480.1"/>
    </source>
</evidence>
<organism evidence="2 3">
    <name type="scientific">Parabacteroides gordonii MS-1 = DSM 23371</name>
    <dbReference type="NCBI Taxonomy" id="1203610"/>
    <lineage>
        <taxon>Bacteria</taxon>
        <taxon>Pseudomonadati</taxon>
        <taxon>Bacteroidota</taxon>
        <taxon>Bacteroidia</taxon>
        <taxon>Bacteroidales</taxon>
        <taxon>Tannerellaceae</taxon>
        <taxon>Parabacteroides</taxon>
    </lineage>
</organism>
<dbReference type="InterPro" id="IPR000595">
    <property type="entry name" value="cNMP-bd_dom"/>
</dbReference>
<dbReference type="SUPFAM" id="SSF51206">
    <property type="entry name" value="cAMP-binding domain-like"/>
    <property type="match status" value="1"/>
</dbReference>
<reference evidence="2 3" key="1">
    <citation type="submission" date="2013-04" db="EMBL/GenBank/DDBJ databases">
        <title>The Genome Sequence of Parabacteroides gordonii DSM 23371.</title>
        <authorList>
            <consortium name="The Broad Institute Genomics Platform"/>
            <person name="Earl A."/>
            <person name="Ward D."/>
            <person name="Feldgarden M."/>
            <person name="Gevers D."/>
            <person name="Martens E."/>
            <person name="Sakamoto M."/>
            <person name="Benno Y."/>
            <person name="Suzuki N."/>
            <person name="Matsunaga N."/>
            <person name="Koshihara K."/>
            <person name="Seki M."/>
            <person name="Komiya H."/>
            <person name="Walker B."/>
            <person name="Young S."/>
            <person name="Zeng Q."/>
            <person name="Gargeya S."/>
            <person name="Fitzgerald M."/>
            <person name="Haas B."/>
            <person name="Abouelleil A."/>
            <person name="Allen A.W."/>
            <person name="Alvarado L."/>
            <person name="Arachchi H.M."/>
            <person name="Berlin A.M."/>
            <person name="Chapman S.B."/>
            <person name="Gainer-Dewar J."/>
            <person name="Goldberg J."/>
            <person name="Griggs A."/>
            <person name="Gujja S."/>
            <person name="Hansen M."/>
            <person name="Howarth C."/>
            <person name="Imamovic A."/>
            <person name="Ireland A."/>
            <person name="Larimer J."/>
            <person name="McCowan C."/>
            <person name="Murphy C."/>
            <person name="Pearson M."/>
            <person name="Poon T.W."/>
            <person name="Priest M."/>
            <person name="Roberts A."/>
            <person name="Saif S."/>
            <person name="Shea T."/>
            <person name="Sisk P."/>
            <person name="Sykes S."/>
            <person name="Wortman J."/>
            <person name="Nusbaum C."/>
            <person name="Birren B."/>
        </authorList>
    </citation>
    <scope>NUCLEOTIDE SEQUENCE [LARGE SCALE GENOMIC DNA]</scope>
    <source>
        <strain evidence="2 3">MS-1</strain>
    </source>
</reference>
<dbReference type="RefSeq" id="WP_028727609.1">
    <property type="nucleotide sequence ID" value="NZ_AUAE01000017.1"/>
</dbReference>
<keyword evidence="3" id="KW-1185">Reference proteome</keyword>
<protein>
    <recommendedName>
        <fullName evidence="1">Cyclic nucleotide-binding domain-containing protein</fullName>
    </recommendedName>
</protein>
<dbReference type="AlphaFoldDB" id="A0A0F5JAC7"/>
<feature type="domain" description="Cyclic nucleotide-binding" evidence="1">
    <location>
        <begin position="19"/>
        <end position="109"/>
    </location>
</feature>
<sequence length="189" mass="22586">MYEYLKQYYPVSDELCEALLTCCEQKEFSKKELLISAGSACNNLYFISEGFCICYFEKDGREHVVRFFKEGDFCTSFHGFLGHKKSFLCVRASEKTTVLCVSRRNFEYLWKSFDDFACLIYAILEKHAIEYEEKYFRMRSLSPAERIRYYIENHEIQMLLKRVPQYLIASYLQMTAEHYAKLQSQLNKR</sequence>
<dbReference type="EMBL" id="AQHW01000016">
    <property type="protein sequence ID" value="KKB54480.1"/>
    <property type="molecule type" value="Genomic_DNA"/>
</dbReference>